<feature type="transmembrane region" description="Helical" evidence="2">
    <location>
        <begin position="161"/>
        <end position="178"/>
    </location>
</feature>
<comment type="caution">
    <text evidence="3">The sequence shown here is derived from an EMBL/GenBank/DDBJ whole genome shotgun (WGS) entry which is preliminary data.</text>
</comment>
<accession>A0A928Z748</accession>
<keyword evidence="2" id="KW-0812">Transmembrane</keyword>
<feature type="compositionally biased region" description="Low complexity" evidence="1">
    <location>
        <begin position="124"/>
        <end position="137"/>
    </location>
</feature>
<keyword evidence="4" id="KW-1185">Reference proteome</keyword>
<protein>
    <submittedName>
        <fullName evidence="3">Uncharacterized protein</fullName>
    </submittedName>
</protein>
<keyword evidence="2" id="KW-0472">Membrane</keyword>
<name>A0A928Z748_9CYAN</name>
<dbReference type="EMBL" id="JADEXQ010000129">
    <property type="protein sequence ID" value="MBE9032855.1"/>
    <property type="molecule type" value="Genomic_DNA"/>
</dbReference>
<dbReference type="Proteomes" id="UP000625316">
    <property type="component" value="Unassembled WGS sequence"/>
</dbReference>
<feature type="transmembrane region" description="Helical" evidence="2">
    <location>
        <begin position="218"/>
        <end position="241"/>
    </location>
</feature>
<evidence type="ECO:0000256" key="2">
    <source>
        <dbReference type="SAM" id="Phobius"/>
    </source>
</evidence>
<sequence>MHNHPRLTAAARKGDAQAIAALIGVALPKGTRSEARLRDQVLHIIVTADHRLNQAQTLRNIADVLHNLHLALQTIRIDAYIQQETSPVWSDVLTQEQSATTPRSQPKPQLRPQSTTRPRPSSRPAQTHQPQRTTPQQIPAWLAEKPNFHTYRRLIEAHFDLAKLALVLPFVLYGLWFAKHYNVADFLTGNIRIIQFLHGANLIFHEAGHVLFMFFGQFMAILGGSLNQILIPSIISGYFFFKQQKYSGAITLFWVGENFWDVSVYASDGYYMSLPLLGGDGTTHDWNWLLTTLGWIPQTKLVGSLIYSVGTLIYISAIGLSIYFAQKQLADRPG</sequence>
<feature type="compositionally biased region" description="Polar residues" evidence="1">
    <location>
        <begin position="92"/>
        <end position="119"/>
    </location>
</feature>
<keyword evidence="2" id="KW-1133">Transmembrane helix</keyword>
<organism evidence="3 4">
    <name type="scientific">Romeriopsis navalis LEGE 11480</name>
    <dbReference type="NCBI Taxonomy" id="2777977"/>
    <lineage>
        <taxon>Bacteria</taxon>
        <taxon>Bacillati</taxon>
        <taxon>Cyanobacteriota</taxon>
        <taxon>Cyanophyceae</taxon>
        <taxon>Leptolyngbyales</taxon>
        <taxon>Leptolyngbyaceae</taxon>
        <taxon>Romeriopsis</taxon>
        <taxon>Romeriopsis navalis</taxon>
    </lineage>
</organism>
<evidence type="ECO:0000313" key="4">
    <source>
        <dbReference type="Proteomes" id="UP000625316"/>
    </source>
</evidence>
<evidence type="ECO:0000313" key="3">
    <source>
        <dbReference type="EMBL" id="MBE9032855.1"/>
    </source>
</evidence>
<gene>
    <name evidence="3" type="ORF">IQ266_24265</name>
</gene>
<proteinExistence type="predicted"/>
<dbReference type="RefSeq" id="WP_264327673.1">
    <property type="nucleotide sequence ID" value="NZ_JADEXQ010000129.1"/>
</dbReference>
<feature type="region of interest" description="Disordered" evidence="1">
    <location>
        <begin position="92"/>
        <end position="139"/>
    </location>
</feature>
<dbReference type="AlphaFoldDB" id="A0A928Z748"/>
<reference evidence="3" key="1">
    <citation type="submission" date="2020-10" db="EMBL/GenBank/DDBJ databases">
        <authorList>
            <person name="Castelo-Branco R."/>
            <person name="Eusebio N."/>
            <person name="Adriana R."/>
            <person name="Vieira A."/>
            <person name="Brugerolle De Fraissinette N."/>
            <person name="Rezende De Castro R."/>
            <person name="Schneider M.P."/>
            <person name="Vasconcelos V."/>
            <person name="Leao P.N."/>
        </authorList>
    </citation>
    <scope>NUCLEOTIDE SEQUENCE</scope>
    <source>
        <strain evidence="3">LEGE 11480</strain>
    </source>
</reference>
<feature type="transmembrane region" description="Helical" evidence="2">
    <location>
        <begin position="305"/>
        <end position="325"/>
    </location>
</feature>
<evidence type="ECO:0000256" key="1">
    <source>
        <dbReference type="SAM" id="MobiDB-lite"/>
    </source>
</evidence>